<dbReference type="InterPro" id="IPR000731">
    <property type="entry name" value="SSD"/>
</dbReference>
<feature type="transmembrane region" description="Helical" evidence="7">
    <location>
        <begin position="400"/>
        <end position="417"/>
    </location>
</feature>
<keyword evidence="5" id="KW-0325">Glycoprotein</keyword>
<evidence type="ECO:0000256" key="1">
    <source>
        <dbReference type="ARBA" id="ARBA00004141"/>
    </source>
</evidence>
<feature type="transmembrane region" description="Helical" evidence="7">
    <location>
        <begin position="498"/>
        <end position="518"/>
    </location>
</feature>
<dbReference type="InterPro" id="IPR052081">
    <property type="entry name" value="Dispatched_Hh_regulator"/>
</dbReference>
<protein>
    <submittedName>
        <fullName evidence="10">SSD domain-containing protein</fullName>
    </submittedName>
</protein>
<name>A0A914EL84_9BILA</name>
<dbReference type="PANTHER" id="PTHR45951:SF3">
    <property type="entry name" value="PROTEIN DISPATCHED"/>
    <property type="match status" value="1"/>
</dbReference>
<dbReference type="Proteomes" id="UP000887540">
    <property type="component" value="Unplaced"/>
</dbReference>
<evidence type="ECO:0000256" key="6">
    <source>
        <dbReference type="ARBA" id="ARBA00038046"/>
    </source>
</evidence>
<reference evidence="10" key="1">
    <citation type="submission" date="2022-11" db="UniProtKB">
        <authorList>
            <consortium name="WormBaseParasite"/>
        </authorList>
    </citation>
    <scope>IDENTIFICATION</scope>
</reference>
<dbReference type="PROSITE" id="PS50156">
    <property type="entry name" value="SSD"/>
    <property type="match status" value="1"/>
</dbReference>
<dbReference type="GO" id="GO:0016020">
    <property type="term" value="C:membrane"/>
    <property type="evidence" value="ECO:0007669"/>
    <property type="project" value="UniProtKB-SubCell"/>
</dbReference>
<organism evidence="9 10">
    <name type="scientific">Acrobeloides nanus</name>
    <dbReference type="NCBI Taxonomy" id="290746"/>
    <lineage>
        <taxon>Eukaryota</taxon>
        <taxon>Metazoa</taxon>
        <taxon>Ecdysozoa</taxon>
        <taxon>Nematoda</taxon>
        <taxon>Chromadorea</taxon>
        <taxon>Rhabditida</taxon>
        <taxon>Tylenchina</taxon>
        <taxon>Cephalobomorpha</taxon>
        <taxon>Cephaloboidea</taxon>
        <taxon>Cephalobidae</taxon>
        <taxon>Acrobeloides</taxon>
    </lineage>
</organism>
<evidence type="ECO:0000256" key="3">
    <source>
        <dbReference type="ARBA" id="ARBA00022989"/>
    </source>
</evidence>
<evidence type="ECO:0000256" key="2">
    <source>
        <dbReference type="ARBA" id="ARBA00022692"/>
    </source>
</evidence>
<dbReference type="SUPFAM" id="SSF82866">
    <property type="entry name" value="Multidrug efflux transporter AcrB transmembrane domain"/>
    <property type="match status" value="1"/>
</dbReference>
<feature type="transmembrane region" description="Helical" evidence="7">
    <location>
        <begin position="285"/>
        <end position="307"/>
    </location>
</feature>
<dbReference type="AlphaFoldDB" id="A0A914EL84"/>
<evidence type="ECO:0000313" key="10">
    <source>
        <dbReference type="WBParaSite" id="ACRNAN_scaffold9200.g16496.t1"/>
    </source>
</evidence>
<feature type="transmembrane region" description="Helical" evidence="7">
    <location>
        <begin position="423"/>
        <end position="448"/>
    </location>
</feature>
<evidence type="ECO:0000259" key="8">
    <source>
        <dbReference type="PROSITE" id="PS50156"/>
    </source>
</evidence>
<evidence type="ECO:0000313" key="9">
    <source>
        <dbReference type="Proteomes" id="UP000887540"/>
    </source>
</evidence>
<evidence type="ECO:0000256" key="5">
    <source>
        <dbReference type="ARBA" id="ARBA00023180"/>
    </source>
</evidence>
<keyword evidence="3 7" id="KW-1133">Transmembrane helix</keyword>
<dbReference type="InterPro" id="IPR003392">
    <property type="entry name" value="PTHD_SSD"/>
</dbReference>
<feature type="transmembrane region" description="Helical" evidence="7">
    <location>
        <begin position="261"/>
        <end position="278"/>
    </location>
</feature>
<feature type="transmembrane region" description="Helical" evidence="7">
    <location>
        <begin position="21"/>
        <end position="39"/>
    </location>
</feature>
<accession>A0A914EL84</accession>
<dbReference type="PANTHER" id="PTHR45951">
    <property type="entry name" value="PROTEIN DISPATCHED-RELATED"/>
    <property type="match status" value="1"/>
</dbReference>
<dbReference type="GO" id="GO:0022857">
    <property type="term" value="F:transmembrane transporter activity"/>
    <property type="evidence" value="ECO:0007669"/>
    <property type="project" value="TreeGrafter"/>
</dbReference>
<dbReference type="WBParaSite" id="ACRNAN_scaffold9200.g16496.t1">
    <property type="protein sequence ID" value="ACRNAN_scaffold9200.g16496.t1"/>
    <property type="gene ID" value="ACRNAN_scaffold9200.g16496"/>
</dbReference>
<dbReference type="Pfam" id="PF02460">
    <property type="entry name" value="Patched"/>
    <property type="match status" value="1"/>
</dbReference>
<sequence>MSACWMKVKFSYILEIGFKCYIKLLFNYPVVVFLSFFALTSTLTELIQLQASFNDILSFGKRDKRHDEISIQNSSTIEILLHGEENITVNFDEYGVDYEPKSEDMNSPCLQYAGVVKYNFRGFNDLLSKAIFEISSFDKKLSQSDADSFKEQLLQCMDPVNKTRDLLCNSSIAQQLQTYVLQKPTKGFLGSTIIPTGNVYVAAILPIRLYSYDPKQQLEFYNELWSKLETYYEDKPNIELKGLDFNIKEAIFERMLFNDCYLGGMALFFISLAIFFYSKSFLFTLIIIVGMLLSIGTAFFIYAMVWGITFFPFINLLVLIIAIAVGADDAFLLLSQFKREKRKFEKIVAQTLNFDLSSSSLPRCEQKGSSYELTEAWMCNPLFLETNSVHYALEHALRHAAMAMFVTSATTAVAFLANYFSNILVLKCFGIFAGITMSTNYLFVITALPASILMLEGKCSRCEEATSETITFFKFGRLFIDYTKELYCYKLPRVVHRFSIPITLSTLIIGILAVYAILVDPGIRLPENNPLQVLRSSNPFEFFAEHERSLFDFSSKRQVFQIAYVLFGVSPTKDASNFVVDDVGSISLDPNFELKTLRKFQSMEKLFEDFVQLPFLKITTKDTANSWLTNFLFWAQSCNLTEHNCCGLNENTTNYSYGQCFLEYAKKSPTMPMPQDLSPLNKLMDGPIFNKSDGNFLGYYFAAPTNFQYVLIYEDLKPLFKDLNLMKGLAKDEGYLTMMDVAVDALRILREKSKKLEAEIGHLDSIRVATSYRVTTSNGTSYRTKSSYECKIHSYDGRNGHKLSYEFRTMPRTASYDRTTACGDFVVPLRPSYFRTIACVVLVATLINPDARLDVKAVLRNEVPNARFNIPMP</sequence>
<proteinExistence type="inferred from homology"/>
<evidence type="ECO:0000256" key="7">
    <source>
        <dbReference type="SAM" id="Phobius"/>
    </source>
</evidence>
<keyword evidence="9" id="KW-1185">Reference proteome</keyword>
<comment type="similarity">
    <text evidence="6">Belongs to the dispatched family.</text>
</comment>
<keyword evidence="4 7" id="KW-0472">Membrane</keyword>
<dbReference type="GO" id="GO:0007224">
    <property type="term" value="P:smoothened signaling pathway"/>
    <property type="evidence" value="ECO:0007669"/>
    <property type="project" value="TreeGrafter"/>
</dbReference>
<comment type="subcellular location">
    <subcellularLocation>
        <location evidence="1">Membrane</location>
        <topology evidence="1">Multi-pass membrane protein</topology>
    </subcellularLocation>
</comment>
<dbReference type="Gene3D" id="1.20.1640.10">
    <property type="entry name" value="Multidrug efflux transporter AcrB transmembrane domain"/>
    <property type="match status" value="1"/>
</dbReference>
<evidence type="ECO:0000256" key="4">
    <source>
        <dbReference type="ARBA" id="ARBA00023136"/>
    </source>
</evidence>
<feature type="transmembrane region" description="Helical" evidence="7">
    <location>
        <begin position="313"/>
        <end position="334"/>
    </location>
</feature>
<feature type="domain" description="SSD" evidence="8">
    <location>
        <begin position="282"/>
        <end position="454"/>
    </location>
</feature>
<keyword evidence="2 7" id="KW-0812">Transmembrane</keyword>